<evidence type="ECO:0000259" key="9">
    <source>
        <dbReference type="Pfam" id="PF06808"/>
    </source>
</evidence>
<dbReference type="EMBL" id="CP022987">
    <property type="protein sequence ID" value="QAA94626.1"/>
    <property type="molecule type" value="Genomic_DNA"/>
</dbReference>
<comment type="subcellular location">
    <subcellularLocation>
        <location evidence="1 7">Cell inner membrane</location>
        <topology evidence="1 7">Multi-pass membrane protein</topology>
    </subcellularLocation>
</comment>
<feature type="transmembrane region" description="Helical" evidence="8">
    <location>
        <begin position="268"/>
        <end position="285"/>
    </location>
</feature>
<evidence type="ECO:0000313" key="11">
    <source>
        <dbReference type="Proteomes" id="UP000283474"/>
    </source>
</evidence>
<feature type="transmembrane region" description="Helical" evidence="8">
    <location>
        <begin position="305"/>
        <end position="324"/>
    </location>
</feature>
<evidence type="ECO:0000256" key="6">
    <source>
        <dbReference type="ARBA" id="ARBA00023136"/>
    </source>
</evidence>
<keyword evidence="3 7" id="KW-0997">Cell inner membrane</keyword>
<evidence type="ECO:0000256" key="4">
    <source>
        <dbReference type="ARBA" id="ARBA00022692"/>
    </source>
</evidence>
<proteinExistence type="predicted"/>
<evidence type="ECO:0000256" key="5">
    <source>
        <dbReference type="ARBA" id="ARBA00022989"/>
    </source>
</evidence>
<name>A0A410GE92_9BURK</name>
<feature type="transmembrane region" description="Helical" evidence="8">
    <location>
        <begin position="175"/>
        <end position="201"/>
    </location>
</feature>
<evidence type="ECO:0000256" key="3">
    <source>
        <dbReference type="ARBA" id="ARBA00022519"/>
    </source>
</evidence>
<dbReference type="Proteomes" id="UP000283474">
    <property type="component" value="Chromosome"/>
</dbReference>
<evidence type="ECO:0000256" key="7">
    <source>
        <dbReference type="RuleBase" id="RU369079"/>
    </source>
</evidence>
<dbReference type="Pfam" id="PF06808">
    <property type="entry name" value="DctM"/>
    <property type="match status" value="1"/>
</dbReference>
<dbReference type="RefSeq" id="WP_128355623.1">
    <property type="nucleotide sequence ID" value="NZ_CP022987.1"/>
</dbReference>
<feature type="transmembrane region" description="Helical" evidence="8">
    <location>
        <begin position="241"/>
        <end position="262"/>
    </location>
</feature>
<keyword evidence="4 8" id="KW-0812">Transmembrane</keyword>
<accession>A0A410GE92</accession>
<keyword evidence="7" id="KW-0813">Transport</keyword>
<keyword evidence="11" id="KW-1185">Reference proteome</keyword>
<comment type="function">
    <text evidence="7">Part of the tripartite ATP-independent periplasmic (TRAP) transport system.</text>
</comment>
<dbReference type="OrthoDB" id="9796052at2"/>
<sequence>MSLETIFVVTLVIGLLVYIVLAEQPIWLALVISGGVGIYLLKGNGVLMSSLGTLPFSATSKYSFLIIPMFVLMGVVASKARLAEDVYAVAEKFSRRLPGGLAIATILACGGFAAVTGSSVATVATIGRIAIDEMKKHGYRVAAAASIVASGGTLGVLIPPSIILVVYGILTGESIGRLLLAGIGPGLLSIAVYIVTIVVLYKRGFFTERAAGHQGQQPESPALATTSSNAIAPRRLTSSNYVGTAYIGALFFVVIGGLYSGLFTATESGAIAAALAVVVLFVRTVRTPALFLGRFREAVSETAQLSSMIFALLIGGAVFTYFLVASRLPMILVQAVTSADVSAMTVLLLVLLAMLVLGCFLDSLSILVITIPLAYPVLNSLGIDGILLGILAVKAIEIGLVTPPVGLNVYVVSAAVPGLEPSAVFKAIWPMVIADLIVIALLIVFPGIATALPDMMYG</sequence>
<protein>
    <recommendedName>
        <fullName evidence="9">TRAP C4-dicarboxylate transport system permease DctM subunit domain-containing protein</fullName>
    </recommendedName>
</protein>
<evidence type="ECO:0000256" key="2">
    <source>
        <dbReference type="ARBA" id="ARBA00022475"/>
    </source>
</evidence>
<evidence type="ECO:0000256" key="1">
    <source>
        <dbReference type="ARBA" id="ARBA00004429"/>
    </source>
</evidence>
<feature type="transmembrane region" description="Helical" evidence="8">
    <location>
        <begin position="62"/>
        <end position="82"/>
    </location>
</feature>
<dbReference type="AlphaFoldDB" id="A0A410GE92"/>
<dbReference type="GO" id="GO:0005886">
    <property type="term" value="C:plasma membrane"/>
    <property type="evidence" value="ECO:0007669"/>
    <property type="project" value="UniProtKB-SubCell"/>
</dbReference>
<dbReference type="KEGG" id="pus:CKA81_12865"/>
<evidence type="ECO:0000313" key="10">
    <source>
        <dbReference type="EMBL" id="QAA94626.1"/>
    </source>
</evidence>
<feature type="transmembrane region" description="Helical" evidence="8">
    <location>
        <begin position="102"/>
        <end position="131"/>
    </location>
</feature>
<organism evidence="10 11">
    <name type="scientific">Pollutimonas thiosulfatoxidans</name>
    <dbReference type="NCBI Taxonomy" id="2028345"/>
    <lineage>
        <taxon>Bacteria</taxon>
        <taxon>Pseudomonadati</taxon>
        <taxon>Pseudomonadota</taxon>
        <taxon>Betaproteobacteria</taxon>
        <taxon>Burkholderiales</taxon>
        <taxon>Alcaligenaceae</taxon>
        <taxon>Pollutimonas</taxon>
    </lineage>
</organism>
<feature type="transmembrane region" description="Helical" evidence="8">
    <location>
        <begin position="12"/>
        <end position="41"/>
    </location>
</feature>
<dbReference type="PIRSF" id="PIRSF006066">
    <property type="entry name" value="HI0050"/>
    <property type="match status" value="1"/>
</dbReference>
<evidence type="ECO:0000256" key="8">
    <source>
        <dbReference type="SAM" id="Phobius"/>
    </source>
</evidence>
<feature type="transmembrane region" description="Helical" evidence="8">
    <location>
        <begin position="427"/>
        <end position="452"/>
    </location>
</feature>
<dbReference type="PANTHER" id="PTHR33362:SF5">
    <property type="entry name" value="C4-DICARBOXYLATE TRAP TRANSPORTER LARGE PERMEASE PROTEIN DCTM"/>
    <property type="match status" value="1"/>
</dbReference>
<dbReference type="InterPro" id="IPR010656">
    <property type="entry name" value="DctM"/>
</dbReference>
<feature type="transmembrane region" description="Helical" evidence="8">
    <location>
        <begin position="344"/>
        <end position="374"/>
    </location>
</feature>
<dbReference type="PANTHER" id="PTHR33362">
    <property type="entry name" value="SIALIC ACID TRAP TRANSPORTER PERMEASE PROTEIN SIAT-RELATED"/>
    <property type="match status" value="1"/>
</dbReference>
<keyword evidence="6 8" id="KW-0472">Membrane</keyword>
<feature type="domain" description="TRAP C4-dicarboxylate transport system permease DctM subunit" evidence="9">
    <location>
        <begin position="15"/>
        <end position="448"/>
    </location>
</feature>
<gene>
    <name evidence="10" type="ORF">CKA81_12865</name>
</gene>
<reference evidence="10 11" key="1">
    <citation type="submission" date="2017-08" db="EMBL/GenBank/DDBJ databases">
        <authorList>
            <person name="Park S.-J."/>
            <person name="Kim H."/>
        </authorList>
    </citation>
    <scope>NUCLEOTIDE SEQUENCE [LARGE SCALE GENOMIC DNA]</scope>
    <source>
        <strain evidence="11">ye3</strain>
    </source>
</reference>
<feature type="transmembrane region" description="Helical" evidence="8">
    <location>
        <begin position="143"/>
        <end position="169"/>
    </location>
</feature>
<dbReference type="GO" id="GO:0022857">
    <property type="term" value="F:transmembrane transporter activity"/>
    <property type="evidence" value="ECO:0007669"/>
    <property type="project" value="UniProtKB-UniRule"/>
</dbReference>
<dbReference type="InterPro" id="IPR004681">
    <property type="entry name" value="TRAP_DctM"/>
</dbReference>
<keyword evidence="2" id="KW-1003">Cell membrane</keyword>
<keyword evidence="5 8" id="KW-1133">Transmembrane helix</keyword>